<dbReference type="AlphaFoldDB" id="A0A432WE19"/>
<sequence length="73" mass="8440">MNTERRQLIKSGFNRFYSEGFTKWSEENVKKIFDGELGSDEVGFLQSLEDKGYIKLVGEADCFVLILNKIDEL</sequence>
<proteinExistence type="predicted"/>
<dbReference type="EMBL" id="PIPO01000005">
    <property type="protein sequence ID" value="RUO31143.1"/>
    <property type="molecule type" value="Genomic_DNA"/>
</dbReference>
<name>A0A432WE19_9GAMM</name>
<evidence type="ECO:0000313" key="2">
    <source>
        <dbReference type="Proteomes" id="UP000287823"/>
    </source>
</evidence>
<dbReference type="RefSeq" id="WP_126799522.1">
    <property type="nucleotide sequence ID" value="NZ_PIPO01000005.1"/>
</dbReference>
<gene>
    <name evidence="1" type="ORF">CWE14_11650</name>
</gene>
<comment type="caution">
    <text evidence="1">The sequence shown here is derived from an EMBL/GenBank/DDBJ whole genome shotgun (WGS) entry which is preliminary data.</text>
</comment>
<accession>A0A432WE19</accession>
<protein>
    <submittedName>
        <fullName evidence="1">Uncharacterized protein</fullName>
    </submittedName>
</protein>
<reference evidence="1 2" key="1">
    <citation type="journal article" date="2011" name="Front. Microbiol.">
        <title>Genomic signatures of strain selection and enhancement in Bacillus atrophaeus var. globigii, a historical biowarfare simulant.</title>
        <authorList>
            <person name="Gibbons H.S."/>
            <person name="Broomall S.M."/>
            <person name="McNew L.A."/>
            <person name="Daligault H."/>
            <person name="Chapman C."/>
            <person name="Bruce D."/>
            <person name="Karavis M."/>
            <person name="Krepps M."/>
            <person name="McGregor P.A."/>
            <person name="Hong C."/>
            <person name="Park K.H."/>
            <person name="Akmal A."/>
            <person name="Feldman A."/>
            <person name="Lin J.S."/>
            <person name="Chang W.E."/>
            <person name="Higgs B.W."/>
            <person name="Demirev P."/>
            <person name="Lindquist J."/>
            <person name="Liem A."/>
            <person name="Fochler E."/>
            <person name="Read T.D."/>
            <person name="Tapia R."/>
            <person name="Johnson S."/>
            <person name="Bishop-Lilly K.A."/>
            <person name="Detter C."/>
            <person name="Han C."/>
            <person name="Sozhamannan S."/>
            <person name="Rosenzweig C.N."/>
            <person name="Skowronski E.W."/>
        </authorList>
    </citation>
    <scope>NUCLEOTIDE SEQUENCE [LARGE SCALE GENOMIC DNA]</scope>
    <source>
        <strain evidence="1 2">Y4G10-17</strain>
    </source>
</reference>
<evidence type="ECO:0000313" key="1">
    <source>
        <dbReference type="EMBL" id="RUO31143.1"/>
    </source>
</evidence>
<organism evidence="1 2">
    <name type="scientific">Aliidiomarina soli</name>
    <dbReference type="NCBI Taxonomy" id="1928574"/>
    <lineage>
        <taxon>Bacteria</taxon>
        <taxon>Pseudomonadati</taxon>
        <taxon>Pseudomonadota</taxon>
        <taxon>Gammaproteobacteria</taxon>
        <taxon>Alteromonadales</taxon>
        <taxon>Idiomarinaceae</taxon>
        <taxon>Aliidiomarina</taxon>
    </lineage>
</organism>
<keyword evidence="2" id="KW-1185">Reference proteome</keyword>
<dbReference type="Proteomes" id="UP000287823">
    <property type="component" value="Unassembled WGS sequence"/>
</dbReference>